<keyword evidence="2" id="KW-1185">Reference proteome</keyword>
<evidence type="ECO:0000313" key="2">
    <source>
        <dbReference type="Proteomes" id="UP001345013"/>
    </source>
</evidence>
<dbReference type="PANTHER" id="PTHR37845:SF1">
    <property type="entry name" value="SEQUENCE ORPHAN"/>
    <property type="match status" value="1"/>
</dbReference>
<dbReference type="PANTHER" id="PTHR37845">
    <property type="entry name" value="SEQUENCE ORPHAN"/>
    <property type="match status" value="1"/>
</dbReference>
<sequence>MSQEQPSVLLSTAVAVPKIEDGNVTKDAFESWNTRQLGLRLGADAASAATASMLVAPIITIIDQAIVRKAATSTSIFASLLAASKSAVLRPHGFLLSRPFLLIFSLYYGTYFTANTIDTLASTMENKKADNVTSGPTKFAATSAVNMSLCVYKDSQFARIFGNTSSSSPAARIPKLSYALFACRDSLTIFASFNLPTIIAPRLAELPPSVKEKFSRILSTESGRANTAQFLTPAAMQVFSTPLHLLGLDLFNRQGRLGFSERALQVTTNWAACSFARMGRIVPAFGVGGVVNSNMRGNLMRGLE</sequence>
<reference evidence="1 2" key="1">
    <citation type="submission" date="2023-08" db="EMBL/GenBank/DDBJ databases">
        <title>Black Yeasts Isolated from many extreme environments.</title>
        <authorList>
            <person name="Coleine C."/>
            <person name="Stajich J.E."/>
            <person name="Selbmann L."/>
        </authorList>
    </citation>
    <scope>NUCLEOTIDE SEQUENCE [LARGE SCALE GENOMIC DNA]</scope>
    <source>
        <strain evidence="1 2">CCFEE 5885</strain>
    </source>
</reference>
<evidence type="ECO:0008006" key="3">
    <source>
        <dbReference type="Google" id="ProtNLM"/>
    </source>
</evidence>
<dbReference type="EMBL" id="JAVRRG010000038">
    <property type="protein sequence ID" value="KAK5093952.1"/>
    <property type="molecule type" value="Genomic_DNA"/>
</dbReference>
<name>A0ABR0KDM5_9EURO</name>
<dbReference type="Proteomes" id="UP001345013">
    <property type="component" value="Unassembled WGS sequence"/>
</dbReference>
<protein>
    <recommendedName>
        <fullName evidence="3">Sequence orphan</fullName>
    </recommendedName>
</protein>
<organism evidence="1 2">
    <name type="scientific">Lithohypha guttulata</name>
    <dbReference type="NCBI Taxonomy" id="1690604"/>
    <lineage>
        <taxon>Eukaryota</taxon>
        <taxon>Fungi</taxon>
        <taxon>Dikarya</taxon>
        <taxon>Ascomycota</taxon>
        <taxon>Pezizomycotina</taxon>
        <taxon>Eurotiomycetes</taxon>
        <taxon>Chaetothyriomycetidae</taxon>
        <taxon>Chaetothyriales</taxon>
        <taxon>Trichomeriaceae</taxon>
        <taxon>Lithohypha</taxon>
    </lineage>
</organism>
<gene>
    <name evidence="1" type="ORF">LTR24_003956</name>
</gene>
<comment type="caution">
    <text evidence="1">The sequence shown here is derived from an EMBL/GenBank/DDBJ whole genome shotgun (WGS) entry which is preliminary data.</text>
</comment>
<evidence type="ECO:0000313" key="1">
    <source>
        <dbReference type="EMBL" id="KAK5093952.1"/>
    </source>
</evidence>
<accession>A0ABR0KDM5</accession>
<proteinExistence type="predicted"/>
<dbReference type="InterPro" id="IPR038781">
    <property type="entry name" value="C365.16-ike"/>
</dbReference>